<dbReference type="GO" id="GO:0004672">
    <property type="term" value="F:protein kinase activity"/>
    <property type="evidence" value="ECO:0007669"/>
    <property type="project" value="InterPro"/>
</dbReference>
<dbReference type="SUPFAM" id="SSF56112">
    <property type="entry name" value="Protein kinase-like (PK-like)"/>
    <property type="match status" value="1"/>
</dbReference>
<feature type="signal peptide" evidence="1">
    <location>
        <begin position="1"/>
        <end position="22"/>
    </location>
</feature>
<feature type="domain" description="Protein kinase" evidence="2">
    <location>
        <begin position="1"/>
        <end position="267"/>
    </location>
</feature>
<sequence length="267" mass="29889">MIRALFTLLLLTGIIGNNAVSAVPPPTSDAASPVPPPDTPGFAAIGAEIERKLKKMGRAYGIRSTYKERPAFYKCVNEEWRYKRELWVLGVVAGKPDASTHGKQYIVKKRADYIYNGRYCIIYEDVGDVSITFLHSAGIAHCDIKQNNIHVVSHPTTKFAVRIFDFDLANPIDRKGPVPGALEDLRPPEYSLSQANSMAHYDAWGIGVLFFKLLIGQPNNYNYFITPYMKSYEYISGVLRKHVPMRMGSFTMFMPEKSNAGFIGRVG</sequence>
<organism evidence="3 4">
    <name type="scientific">Syncephalis pseudoplumigaleata</name>
    <dbReference type="NCBI Taxonomy" id="1712513"/>
    <lineage>
        <taxon>Eukaryota</taxon>
        <taxon>Fungi</taxon>
        <taxon>Fungi incertae sedis</taxon>
        <taxon>Zoopagomycota</taxon>
        <taxon>Zoopagomycotina</taxon>
        <taxon>Zoopagomycetes</taxon>
        <taxon>Zoopagales</taxon>
        <taxon>Piptocephalidaceae</taxon>
        <taxon>Syncephalis</taxon>
    </lineage>
</organism>
<dbReference type="AlphaFoldDB" id="A0A4P9YXS1"/>
<dbReference type="PROSITE" id="PS50011">
    <property type="entry name" value="PROTEIN_KINASE_DOM"/>
    <property type="match status" value="1"/>
</dbReference>
<dbReference type="Pfam" id="PF00069">
    <property type="entry name" value="Pkinase"/>
    <property type="match status" value="1"/>
</dbReference>
<keyword evidence="1" id="KW-0732">Signal</keyword>
<keyword evidence="4" id="KW-1185">Reference proteome</keyword>
<evidence type="ECO:0000313" key="3">
    <source>
        <dbReference type="EMBL" id="RKP24867.1"/>
    </source>
</evidence>
<evidence type="ECO:0000256" key="1">
    <source>
        <dbReference type="SAM" id="SignalP"/>
    </source>
</evidence>
<proteinExistence type="predicted"/>
<name>A0A4P9YXS1_9FUNG</name>
<feature type="non-terminal residue" evidence="3">
    <location>
        <position position="267"/>
    </location>
</feature>
<dbReference type="Proteomes" id="UP000278143">
    <property type="component" value="Unassembled WGS sequence"/>
</dbReference>
<protein>
    <recommendedName>
        <fullName evidence="2">Protein kinase domain-containing protein</fullName>
    </recommendedName>
</protein>
<dbReference type="Gene3D" id="1.10.510.10">
    <property type="entry name" value="Transferase(Phosphotransferase) domain 1"/>
    <property type="match status" value="1"/>
</dbReference>
<dbReference type="InterPro" id="IPR000719">
    <property type="entry name" value="Prot_kinase_dom"/>
</dbReference>
<evidence type="ECO:0000259" key="2">
    <source>
        <dbReference type="PROSITE" id="PS50011"/>
    </source>
</evidence>
<dbReference type="EMBL" id="KZ989996">
    <property type="protein sequence ID" value="RKP24867.1"/>
    <property type="molecule type" value="Genomic_DNA"/>
</dbReference>
<dbReference type="GO" id="GO:0005524">
    <property type="term" value="F:ATP binding"/>
    <property type="evidence" value="ECO:0007669"/>
    <property type="project" value="InterPro"/>
</dbReference>
<feature type="chain" id="PRO_5020759168" description="Protein kinase domain-containing protein" evidence="1">
    <location>
        <begin position="23"/>
        <end position="267"/>
    </location>
</feature>
<accession>A0A4P9YXS1</accession>
<dbReference type="OrthoDB" id="4062651at2759"/>
<reference evidence="4" key="1">
    <citation type="journal article" date="2018" name="Nat. Microbiol.">
        <title>Leveraging single-cell genomics to expand the fungal tree of life.</title>
        <authorList>
            <person name="Ahrendt S.R."/>
            <person name="Quandt C.A."/>
            <person name="Ciobanu D."/>
            <person name="Clum A."/>
            <person name="Salamov A."/>
            <person name="Andreopoulos B."/>
            <person name="Cheng J.F."/>
            <person name="Woyke T."/>
            <person name="Pelin A."/>
            <person name="Henrissat B."/>
            <person name="Reynolds N.K."/>
            <person name="Benny G.L."/>
            <person name="Smith M.E."/>
            <person name="James T.Y."/>
            <person name="Grigoriev I.V."/>
        </authorList>
    </citation>
    <scope>NUCLEOTIDE SEQUENCE [LARGE SCALE GENOMIC DNA]</scope>
    <source>
        <strain evidence="4">Benny S71-1</strain>
    </source>
</reference>
<evidence type="ECO:0000313" key="4">
    <source>
        <dbReference type="Proteomes" id="UP000278143"/>
    </source>
</evidence>
<dbReference type="InterPro" id="IPR011009">
    <property type="entry name" value="Kinase-like_dom_sf"/>
</dbReference>
<gene>
    <name evidence="3" type="ORF">SYNPS1DRAFT_23091</name>
</gene>